<dbReference type="UniPathway" id="UPA00109">
    <property type="reaction ID" value="UER00182"/>
</dbReference>
<comment type="activity regulation">
    <text evidence="10">Non-allosteric.</text>
</comment>
<accession>A0A1R2B845</accession>
<keyword evidence="13" id="KW-1185">Reference proteome</keyword>
<dbReference type="GO" id="GO:0006002">
    <property type="term" value="P:fructose 6-phosphate metabolic process"/>
    <property type="evidence" value="ECO:0007669"/>
    <property type="project" value="InterPro"/>
</dbReference>
<keyword evidence="8 10" id="KW-0324">Glycolysis</keyword>
<feature type="active site" description="Proton acceptor" evidence="10">
    <location>
        <position position="206"/>
    </location>
</feature>
<dbReference type="NCBIfam" id="TIGR02477">
    <property type="entry name" value="PFKA_PPi"/>
    <property type="match status" value="1"/>
</dbReference>
<dbReference type="SUPFAM" id="SSF53784">
    <property type="entry name" value="Phosphofructokinase"/>
    <property type="match status" value="2"/>
</dbReference>
<evidence type="ECO:0000259" key="11">
    <source>
        <dbReference type="Pfam" id="PF00365"/>
    </source>
</evidence>
<dbReference type="Gene3D" id="3.40.50.460">
    <property type="entry name" value="Phosphofructokinase domain"/>
    <property type="match status" value="2"/>
</dbReference>
<feature type="binding site" evidence="10">
    <location>
        <begin position="204"/>
        <end position="206"/>
    </location>
    <ligand>
        <name>substrate</name>
    </ligand>
</feature>
<dbReference type="PRINTS" id="PR00476">
    <property type="entry name" value="PHFRCTKINASE"/>
</dbReference>
<reference evidence="12 13" key="1">
    <citation type="submission" date="2016-11" db="EMBL/GenBank/DDBJ databases">
        <title>The macronuclear genome of Stentor coeruleus: a giant cell with tiny introns.</title>
        <authorList>
            <person name="Slabodnick M."/>
            <person name="Ruby J.G."/>
            <person name="Reiff S.B."/>
            <person name="Swart E.C."/>
            <person name="Gosai S."/>
            <person name="Prabakaran S."/>
            <person name="Witkowska E."/>
            <person name="Larue G.E."/>
            <person name="Fisher S."/>
            <person name="Freeman R.M."/>
            <person name="Gunawardena J."/>
            <person name="Chu W."/>
            <person name="Stover N.A."/>
            <person name="Gregory B.D."/>
            <person name="Nowacki M."/>
            <person name="Derisi J."/>
            <person name="Roy S.W."/>
            <person name="Marshall W.F."/>
            <person name="Sood P."/>
        </authorList>
    </citation>
    <scope>NUCLEOTIDE SEQUENCE [LARGE SCALE GENOMIC DNA]</scope>
    <source>
        <strain evidence="12">WM001</strain>
    </source>
</reference>
<evidence type="ECO:0000256" key="2">
    <source>
        <dbReference type="ARBA" id="ARBA00003138"/>
    </source>
</evidence>
<feature type="binding site" evidence="10">
    <location>
        <position position="312"/>
    </location>
    <ligand>
        <name>substrate</name>
    </ligand>
</feature>
<dbReference type="Pfam" id="PF00365">
    <property type="entry name" value="PFK"/>
    <property type="match status" value="2"/>
</dbReference>
<organism evidence="12 13">
    <name type="scientific">Stentor coeruleus</name>
    <dbReference type="NCBI Taxonomy" id="5963"/>
    <lineage>
        <taxon>Eukaryota</taxon>
        <taxon>Sar</taxon>
        <taxon>Alveolata</taxon>
        <taxon>Ciliophora</taxon>
        <taxon>Postciliodesmatophora</taxon>
        <taxon>Heterotrichea</taxon>
        <taxon>Heterotrichida</taxon>
        <taxon>Stentoridae</taxon>
        <taxon>Stentor</taxon>
    </lineage>
</organism>
<dbReference type="InterPro" id="IPR000023">
    <property type="entry name" value="Phosphofructokinase_dom"/>
</dbReference>
<evidence type="ECO:0000313" key="12">
    <source>
        <dbReference type="EMBL" id="OMJ72916.1"/>
    </source>
</evidence>
<protein>
    <recommendedName>
        <fullName evidence="10">Pyrophosphate--fructose 6-phosphate 1-phosphotransferase</fullName>
        <ecNumber evidence="10">2.7.1.90</ecNumber>
    </recommendedName>
    <alternativeName>
        <fullName evidence="10">6-phosphofructokinase, pyrophosphate dependent</fullName>
    </alternativeName>
    <alternativeName>
        <fullName evidence="10">PPi-dependent phosphofructokinase</fullName>
        <shortName evidence="10">PPi-PFK</shortName>
    </alternativeName>
    <alternativeName>
        <fullName evidence="10">Pyrophosphate-dependent 6-phosphofructose-1-kinase</fullName>
    </alternativeName>
</protein>
<comment type="catalytic activity">
    <reaction evidence="9 10">
        <text>beta-D-fructose 6-phosphate + diphosphate = beta-D-fructose 1,6-bisphosphate + phosphate + H(+)</text>
        <dbReference type="Rhea" id="RHEA:13613"/>
        <dbReference type="ChEBI" id="CHEBI:15378"/>
        <dbReference type="ChEBI" id="CHEBI:32966"/>
        <dbReference type="ChEBI" id="CHEBI:33019"/>
        <dbReference type="ChEBI" id="CHEBI:43474"/>
        <dbReference type="ChEBI" id="CHEBI:57634"/>
        <dbReference type="EC" id="2.7.1.90"/>
    </reaction>
</comment>
<dbReference type="PANTHER" id="PTHR43650">
    <property type="entry name" value="PYROPHOSPHATE--FRUCTOSE 6-PHOSPHATE 1-PHOSPHOTRANSFERASE"/>
    <property type="match status" value="1"/>
</dbReference>
<comment type="pathway">
    <text evidence="10">Carbohydrate degradation; glycolysis; D-glyceraldehyde 3-phosphate and glycerone phosphate from D-glucose: step 3/4.</text>
</comment>
<name>A0A1R2B845_9CILI</name>
<dbReference type="GO" id="GO:0047334">
    <property type="term" value="F:diphosphate-fructose-6-phosphate 1-phosphotransferase activity"/>
    <property type="evidence" value="ECO:0007669"/>
    <property type="project" value="UniProtKB-EC"/>
</dbReference>
<dbReference type="Gene3D" id="1.10.10.480">
    <property type="entry name" value="Phosphofructokinase, domain 3"/>
    <property type="match status" value="2"/>
</dbReference>
<dbReference type="Gene3D" id="3.40.50.450">
    <property type="match status" value="2"/>
</dbReference>
<feature type="domain" description="Phosphofructokinase" evidence="11">
    <location>
        <begin position="74"/>
        <end position="350"/>
    </location>
</feature>
<dbReference type="GO" id="GO:0003872">
    <property type="term" value="F:6-phosphofructokinase activity"/>
    <property type="evidence" value="ECO:0007669"/>
    <property type="project" value="UniProtKB-UniRule"/>
</dbReference>
<dbReference type="AlphaFoldDB" id="A0A1R2B845"/>
<evidence type="ECO:0000256" key="7">
    <source>
        <dbReference type="ARBA" id="ARBA00022842"/>
    </source>
</evidence>
<feature type="binding site" evidence="10">
    <location>
        <position position="82"/>
    </location>
    <ligand>
        <name>diphosphate</name>
        <dbReference type="ChEBI" id="CHEBI:33019"/>
    </ligand>
</feature>
<evidence type="ECO:0000313" key="13">
    <source>
        <dbReference type="Proteomes" id="UP000187209"/>
    </source>
</evidence>
<proteinExistence type="inferred from homology"/>
<dbReference type="InterPro" id="IPR035966">
    <property type="entry name" value="PKF_sf"/>
</dbReference>
<sequence>MSSLTFRASDFQKARQKYIPALPKGLQSVNSTFAFQDLPVPEDIKEKFPLISAIKYVEFQPTDVPSTDEVSPLRIGVVLSGGQAPGGHNVIMGIYDYLKRHHPSSQVFGFLGGPRGIFTNSFREVDHDLMEAYRNQGGFDMICSGRDKIETEDQYANSLKFCTALNLNGVIVIGGDDSNTNAAMLAEYFMKNNSQIKVVGCPKTIDGDLKNEYIETSFGFDTATKTYSELIGNVCLDAASTKKYYHFVRLMGRSASHIALECELQCRANLVLIGEEVQEKNHTLSYIVNELADMVFRRGEMGKNYGVVLVPEGLIEFIPEVNVLIKELNELMVGKTGTEEELRAHVSTSLSPEALELFKFLPESISNQLLLDRDPHGNVQVAKIETERLLIMLLQNELARRNFTHPFFAQSYYFGYEGRSCLPSNFDATYCYALGYTAGSLVKYGYTGCMAVCRGLTQNPENWKSAGCPLATMMNIERRKGKPVAVIKKALVELDSDYFRAYAKMREFWKYNDSYRAPGPIQFDGVGADSFTYLLKPPTDHELVSAADSHAEYPYFVRNPQNFSPLMHARTRAPVDLPTVLSKHHSAVLGEITENDFEETKLAIREQLPNLANYKLRKYAEIEECKDLPMPINIGVVFLGRQAPGAHNIIDGVLHEVEKSGGLVYGFLGGNHGLLNKSYFLITRENFAPYRNTGGLDFLGRIGSTIRGNEEFEKVRLTCKSLNLDGLVIAGASHAITDAAYLSEYFLAHNEKTKIIAVPLAVDNNLAHPLFETSLGFDTASRVNAELVGNMMTDSASATKYYYFIRVMGQDPSHLAVECALQTHPNVVLVSEYHKNEGNTLVDIVRSVADVIQERAKIGKLFGTLLVPEGLIQQLSHFRELISEINALVGKKSHGEREDLAKRIVKNPELIDEMFHHYSAPVLRNLPEWFQMQLLTRIDGNGHVQLSLIETERLLADLVSNELKERKKRGTYKASFAPVCHFFGYQGRCSFPSAFDCSLGSCYGATAVTLVRGGLTGYLTTARGLSGDVAKWRLGGIPISSVMKLKAKSQYGRNKVVTTSAEVDLFSKAYLKLANDSKAWALEEHYSNPGPIQFFNDAKWDNNLTLKVNHEGYMISLQKVQDICCRILSVCRFGVHEDLLRTAVIGLSSVEDILNLHRKSSL</sequence>
<evidence type="ECO:0000256" key="4">
    <source>
        <dbReference type="ARBA" id="ARBA00022679"/>
    </source>
</evidence>
<keyword evidence="3 10" id="KW-0963">Cytoplasm</keyword>
<dbReference type="GO" id="GO:0009749">
    <property type="term" value="P:response to glucose"/>
    <property type="evidence" value="ECO:0007669"/>
    <property type="project" value="TreeGrafter"/>
</dbReference>
<keyword evidence="4 10" id="KW-0808">Transferase</keyword>
<evidence type="ECO:0000256" key="6">
    <source>
        <dbReference type="ARBA" id="ARBA00022777"/>
    </source>
</evidence>
<evidence type="ECO:0000256" key="9">
    <source>
        <dbReference type="ARBA" id="ARBA00048072"/>
    </source>
</evidence>
<keyword evidence="7 10" id="KW-0460">Magnesium</keyword>
<dbReference type="OrthoDB" id="537915at2759"/>
<feature type="binding site" evidence="10">
    <location>
        <begin position="243"/>
        <end position="244"/>
    </location>
    <ligand>
        <name>substrate</name>
        <note>ligand shared between dimeric partners</note>
    </ligand>
</feature>
<comment type="function">
    <text evidence="2 10">Catalyzes the phosphorylation of D-fructose 6-phosphate, the first committing step of glycolysis. Uses inorganic phosphate (PPi) as phosphoryl donor instead of ATP like common ATP-dependent phosphofructokinases (ATP-PFKs), which renders the reaction reversible, and can thus function both in glycolysis and gluconeogenesis. Consistently, PPi-PFK can replace the enzymes of both the forward (ATP-PFK) and reverse (fructose-bisphosphatase (FBPase)) reactions.</text>
</comment>
<dbReference type="Proteomes" id="UP000187209">
    <property type="component" value="Unassembled WGS sequence"/>
</dbReference>
<comment type="subcellular location">
    <subcellularLocation>
        <location evidence="10">Cytoplasm</location>
    </subcellularLocation>
</comment>
<dbReference type="GO" id="GO:0005829">
    <property type="term" value="C:cytosol"/>
    <property type="evidence" value="ECO:0007669"/>
    <property type="project" value="TreeGrafter"/>
</dbReference>
<comment type="cofactor">
    <cofactor evidence="1 10">
        <name>Mg(2+)</name>
        <dbReference type="ChEBI" id="CHEBI:18420"/>
    </cofactor>
</comment>
<dbReference type="EC" id="2.7.1.90" evidence="10"/>
<evidence type="ECO:0000256" key="8">
    <source>
        <dbReference type="ARBA" id="ARBA00023152"/>
    </source>
</evidence>
<keyword evidence="5 10" id="KW-0479">Metal-binding</keyword>
<dbReference type="InterPro" id="IPR011183">
    <property type="entry name" value="PfpB_PPi_PFK"/>
</dbReference>
<dbReference type="NCBIfam" id="NF005482">
    <property type="entry name" value="PRK07085.1"/>
    <property type="match status" value="2"/>
</dbReference>
<dbReference type="PANTHER" id="PTHR43650:SF1">
    <property type="entry name" value="PYROPHOSPHATE--FRUCTOSE 6-PHOSPHATE 1-PHOSPHOTRANSFERASE SUBUNIT BETA 2"/>
    <property type="match status" value="1"/>
</dbReference>
<feature type="site" description="Important for catalytic activity and substrate specificity; stabilizes the transition state when the phosphoryl donor is PPi; prevents ATP from binding by mimicking the alpha-phosphate group of ATP" evidence="10">
    <location>
        <position position="177"/>
    </location>
</feature>
<evidence type="ECO:0000256" key="1">
    <source>
        <dbReference type="ARBA" id="ARBA00001946"/>
    </source>
</evidence>
<dbReference type="GO" id="GO:0046872">
    <property type="term" value="F:metal ion binding"/>
    <property type="evidence" value="ECO:0007669"/>
    <property type="project" value="UniProtKB-KW"/>
</dbReference>
<comment type="caution">
    <text evidence="10">Lacks conserved residue(s) required for the propagation of feature annotation.</text>
</comment>
<gene>
    <name evidence="12" type="ORF">SteCoe_28534</name>
</gene>
<dbReference type="InterPro" id="IPR022953">
    <property type="entry name" value="ATP_PFK"/>
</dbReference>
<feature type="site" description="Important for catalytic activity; stabilizes the transition state when the phosphoryl donor is PPi" evidence="10">
    <location>
        <position position="203"/>
    </location>
</feature>
<feature type="binding site" evidence="10">
    <location>
        <begin position="416"/>
        <end position="419"/>
    </location>
    <ligand>
        <name>substrate</name>
    </ligand>
</feature>
<comment type="caution">
    <text evidence="12">The sequence shown here is derived from an EMBL/GenBank/DDBJ whole genome shotgun (WGS) entry which is preliminary data.</text>
</comment>
<feature type="domain" description="Phosphofructokinase" evidence="11">
    <location>
        <begin position="633"/>
        <end position="1009"/>
    </location>
</feature>
<feature type="binding site" evidence="10">
    <location>
        <begin position="251"/>
        <end position="253"/>
    </location>
    <ligand>
        <name>substrate</name>
    </ligand>
</feature>
<evidence type="ECO:0000256" key="3">
    <source>
        <dbReference type="ARBA" id="ARBA00022490"/>
    </source>
</evidence>
<keyword evidence="6 10" id="KW-0418">Kinase</keyword>
<feature type="binding site" evidence="10">
    <location>
        <position position="176"/>
    </location>
    <ligand>
        <name>Mg(2+)</name>
        <dbReference type="ChEBI" id="CHEBI:18420"/>
        <note>catalytic</note>
    </ligand>
</feature>
<evidence type="ECO:0000256" key="10">
    <source>
        <dbReference type="HAMAP-Rule" id="MF_03185"/>
    </source>
</evidence>
<comment type="subunit">
    <text evidence="10">Homodimer or monomer.</text>
</comment>
<dbReference type="EMBL" id="MPUH01000863">
    <property type="protein sequence ID" value="OMJ72916.1"/>
    <property type="molecule type" value="Genomic_DNA"/>
</dbReference>
<comment type="similarity">
    <text evidence="10">Belongs to the phosphofructokinase type A (PFKA) family. PPi-dependent PFK group II subfamily. Clade 'Long' sub-subfamily.</text>
</comment>
<dbReference type="GO" id="GO:0005524">
    <property type="term" value="F:ATP binding"/>
    <property type="evidence" value="ECO:0007669"/>
    <property type="project" value="InterPro"/>
</dbReference>
<dbReference type="HAMAP" id="MF_01980">
    <property type="entry name" value="Phosphofructokinase_II_Long"/>
    <property type="match status" value="1"/>
</dbReference>
<evidence type="ECO:0000256" key="5">
    <source>
        <dbReference type="ARBA" id="ARBA00022723"/>
    </source>
</evidence>